<dbReference type="EMBL" id="CP048620">
    <property type="protein sequence ID" value="QPJ64911.1"/>
    <property type="molecule type" value="Genomic_DNA"/>
</dbReference>
<dbReference type="AlphaFoldDB" id="A0A7T0C1P1"/>
<reference evidence="8" key="1">
    <citation type="submission" date="2020-02" db="EMBL/GenBank/DDBJ databases">
        <title>Genomic and physiological characterization of two novel Nitrospinaceae genera.</title>
        <authorList>
            <person name="Mueller A.J."/>
            <person name="Jung M.-Y."/>
            <person name="Strachan C.R."/>
            <person name="Herbold C.W."/>
            <person name="Kirkegaard R.H."/>
            <person name="Daims H."/>
        </authorList>
    </citation>
    <scope>NUCLEOTIDE SEQUENCE [LARGE SCALE GENOMIC DNA]</scope>
</reference>
<name>A0A7T0C1P1_9BACT</name>
<evidence type="ECO:0000313" key="7">
    <source>
        <dbReference type="EMBL" id="QPJ64911.1"/>
    </source>
</evidence>
<comment type="subcellular location">
    <subcellularLocation>
        <location evidence="1">Cell membrane</location>
    </subcellularLocation>
</comment>
<evidence type="ECO:0000256" key="5">
    <source>
        <dbReference type="ARBA" id="ARBA00023136"/>
    </source>
</evidence>
<evidence type="ECO:0000256" key="4">
    <source>
        <dbReference type="ARBA" id="ARBA00022989"/>
    </source>
</evidence>
<dbReference type="NCBIfam" id="TIGR01195">
    <property type="entry name" value="oadG_fam"/>
    <property type="match status" value="1"/>
</dbReference>
<sequence>MENISDAIAVSAIAMGVIFLVLSVLIATIKMLVHFIPYTAPPKPVAKASASASAGPGNEEEIAVITAALSSHLRQQPGNLHIKSIREL</sequence>
<evidence type="ECO:0000256" key="2">
    <source>
        <dbReference type="ARBA" id="ARBA00022475"/>
    </source>
</evidence>
<proteinExistence type="predicted"/>
<dbReference type="KEGG" id="nva:G3M78_05735"/>
<keyword evidence="2" id="KW-1003">Cell membrane</keyword>
<evidence type="ECO:0000256" key="3">
    <source>
        <dbReference type="ARBA" id="ARBA00022692"/>
    </source>
</evidence>
<dbReference type="Proteomes" id="UP000594464">
    <property type="component" value="Chromosome"/>
</dbReference>
<keyword evidence="4 6" id="KW-1133">Transmembrane helix</keyword>
<gene>
    <name evidence="7" type="ORF">G3M78_05735</name>
</gene>
<dbReference type="Pfam" id="PF04277">
    <property type="entry name" value="OAD_gamma"/>
    <property type="match status" value="1"/>
</dbReference>
<dbReference type="GO" id="GO:0036376">
    <property type="term" value="P:sodium ion export across plasma membrane"/>
    <property type="evidence" value="ECO:0007669"/>
    <property type="project" value="InterPro"/>
</dbReference>
<keyword evidence="5 6" id="KW-0472">Membrane</keyword>
<dbReference type="GO" id="GO:0015081">
    <property type="term" value="F:sodium ion transmembrane transporter activity"/>
    <property type="evidence" value="ECO:0007669"/>
    <property type="project" value="InterPro"/>
</dbReference>
<evidence type="ECO:0000256" key="1">
    <source>
        <dbReference type="ARBA" id="ARBA00004236"/>
    </source>
</evidence>
<organism evidence="7 8">
    <name type="scientific">Candidatus Nitrohelix vancouverensis</name>
    <dbReference type="NCBI Taxonomy" id="2705534"/>
    <lineage>
        <taxon>Bacteria</taxon>
        <taxon>Pseudomonadati</taxon>
        <taxon>Nitrospinota/Tectimicrobiota group</taxon>
        <taxon>Nitrospinota</taxon>
        <taxon>Nitrospinia</taxon>
        <taxon>Nitrospinales</taxon>
        <taxon>Nitrospinaceae</taxon>
        <taxon>Candidatus Nitrohelix</taxon>
    </lineage>
</organism>
<evidence type="ECO:0000313" key="8">
    <source>
        <dbReference type="Proteomes" id="UP000594464"/>
    </source>
</evidence>
<evidence type="ECO:0008006" key="9">
    <source>
        <dbReference type="Google" id="ProtNLM"/>
    </source>
</evidence>
<dbReference type="InterPro" id="IPR005899">
    <property type="entry name" value="Na_pump_deCOase"/>
</dbReference>
<feature type="transmembrane region" description="Helical" evidence="6">
    <location>
        <begin position="12"/>
        <end position="33"/>
    </location>
</feature>
<dbReference type="GO" id="GO:0005886">
    <property type="term" value="C:plasma membrane"/>
    <property type="evidence" value="ECO:0007669"/>
    <property type="project" value="UniProtKB-SubCell"/>
</dbReference>
<evidence type="ECO:0000256" key="6">
    <source>
        <dbReference type="SAM" id="Phobius"/>
    </source>
</evidence>
<keyword evidence="3 6" id="KW-0812">Transmembrane</keyword>
<protein>
    <recommendedName>
        <fullName evidence="9">Oxaloacetate decarboxylase gamma chain</fullName>
    </recommendedName>
</protein>
<accession>A0A7T0C1P1</accession>